<comment type="caution">
    <text evidence="1">The sequence shown here is derived from an EMBL/GenBank/DDBJ whole genome shotgun (WGS) entry which is preliminary data.</text>
</comment>
<dbReference type="RefSeq" id="WP_206585887.1">
    <property type="nucleotide sequence ID" value="NZ_JAFKCU010000002.1"/>
</dbReference>
<protein>
    <submittedName>
        <fullName evidence="1">DUF4861 domain-containing protein</fullName>
    </submittedName>
</protein>
<proteinExistence type="predicted"/>
<gene>
    <name evidence="1" type="ORF">J0A69_07165</name>
</gene>
<sequence length="387" mass="44251">MLSLLFISIFRIFSGDPTFTVENRLAIPREEVLSISLEQIEKMLGESIDPKYLEIQQLPSKTPVLTQWTDIDQDGKYDEVLFFVTLEKNEKKNYQIAIKNEEVSHAQPELKTFGRFVPERIDDFAWENDKVAFRTYGPEAQRLTDEGLPGGTLTSGIDAWLKRVEYPIIDKWYKLYTEGGSYHSDSGEGYDPYHVGDSRGIGGIGVWMGDSLHVSKNFVKYKILANGPLRTVFELTYDTWLAGTNKIEETKRISLDLGSNLYRMEVFISHPELLPNVTTGITLHDKKGEINSDVKAGWISYWESIDDSKLGTGIVMDPKHIIEKLEIKTNSKDQSHIYLLMNPKEKINYYAGFGWEKAGEFSSSDEWNQYLENFAAQLASPLIIRFN</sequence>
<dbReference type="InterPro" id="IPR032342">
    <property type="entry name" value="DUF4861"/>
</dbReference>
<reference evidence="1 2" key="1">
    <citation type="submission" date="2021-03" db="EMBL/GenBank/DDBJ databases">
        <title>novel species isolated from a fishpond in China.</title>
        <authorList>
            <person name="Lu H."/>
            <person name="Cai Z."/>
        </authorList>
    </citation>
    <scope>NUCLEOTIDE SEQUENCE [LARGE SCALE GENOMIC DNA]</scope>
    <source>
        <strain evidence="1 2">YJ13C</strain>
    </source>
</reference>
<evidence type="ECO:0000313" key="1">
    <source>
        <dbReference type="EMBL" id="MBN7815199.1"/>
    </source>
</evidence>
<keyword evidence="2" id="KW-1185">Reference proteome</keyword>
<name>A0ABS3CHT9_9BACT</name>
<dbReference type="Proteomes" id="UP000664480">
    <property type="component" value="Unassembled WGS sequence"/>
</dbReference>
<organism evidence="1 2">
    <name type="scientific">Algoriphagus pacificus</name>
    <dbReference type="NCBI Taxonomy" id="2811234"/>
    <lineage>
        <taxon>Bacteria</taxon>
        <taxon>Pseudomonadati</taxon>
        <taxon>Bacteroidota</taxon>
        <taxon>Cytophagia</taxon>
        <taxon>Cytophagales</taxon>
        <taxon>Cyclobacteriaceae</taxon>
        <taxon>Algoriphagus</taxon>
    </lineage>
</organism>
<dbReference type="Pfam" id="PF16153">
    <property type="entry name" value="DUF4861"/>
    <property type="match status" value="1"/>
</dbReference>
<evidence type="ECO:0000313" key="2">
    <source>
        <dbReference type="Proteomes" id="UP000664480"/>
    </source>
</evidence>
<accession>A0ABS3CHT9</accession>
<dbReference type="EMBL" id="JAFKCU010000002">
    <property type="protein sequence ID" value="MBN7815199.1"/>
    <property type="molecule type" value="Genomic_DNA"/>
</dbReference>